<keyword evidence="7" id="KW-0256">Endoplasmic reticulum</keyword>
<dbReference type="GeneTree" id="ENSGT00940000155646"/>
<keyword evidence="8" id="KW-1015">Disulfide bond</keyword>
<dbReference type="InterPro" id="IPR017937">
    <property type="entry name" value="Thioredoxin_CS"/>
</dbReference>
<dbReference type="GO" id="GO:0005788">
    <property type="term" value="C:endoplasmic reticulum lumen"/>
    <property type="evidence" value="ECO:0007669"/>
    <property type="project" value="UniProtKB-SubCell"/>
</dbReference>
<keyword evidence="5 15" id="KW-0732">Signal</keyword>
<evidence type="ECO:0000256" key="2">
    <source>
        <dbReference type="ARBA" id="ARBA00004319"/>
    </source>
</evidence>
<feature type="domain" description="Thioredoxin" evidence="16">
    <location>
        <begin position="142"/>
        <end position="275"/>
    </location>
</feature>
<dbReference type="InterPro" id="IPR036249">
    <property type="entry name" value="Thioredoxin-like_sf"/>
</dbReference>
<dbReference type="GO" id="GO:0015035">
    <property type="term" value="F:protein-disulfide reductase activity"/>
    <property type="evidence" value="ECO:0007669"/>
    <property type="project" value="TreeGrafter"/>
</dbReference>
<evidence type="ECO:0000256" key="1">
    <source>
        <dbReference type="ARBA" id="ARBA00001182"/>
    </source>
</evidence>
<dbReference type="PANTHER" id="PTHR45815">
    <property type="entry name" value="PROTEIN DISULFIDE-ISOMERASE A6"/>
    <property type="match status" value="1"/>
</dbReference>
<dbReference type="InterPro" id="IPR005788">
    <property type="entry name" value="PDI_thioredoxin-like_dom"/>
</dbReference>
<evidence type="ECO:0000256" key="3">
    <source>
        <dbReference type="ARBA" id="ARBA00006347"/>
    </source>
</evidence>
<protein>
    <recommendedName>
        <fullName evidence="11">Protein disulfide-isomerase A6</fullName>
        <ecNumber evidence="4">5.3.4.1</ecNumber>
    </recommendedName>
</protein>
<dbReference type="Pfam" id="PF24541">
    <property type="entry name" value="Thioredox_PDIA6_C"/>
    <property type="match status" value="1"/>
</dbReference>
<reference evidence="17" key="3">
    <citation type="submission" date="2025-09" db="UniProtKB">
        <authorList>
            <consortium name="Ensembl"/>
        </authorList>
    </citation>
    <scope>IDENTIFICATION</scope>
</reference>
<comment type="catalytic activity">
    <reaction evidence="1">
        <text>Catalyzes the rearrangement of -S-S- bonds in proteins.</text>
        <dbReference type="EC" id="5.3.4.1"/>
    </reaction>
</comment>
<keyword evidence="9" id="KW-0413">Isomerase</keyword>
<dbReference type="CDD" id="cd03001">
    <property type="entry name" value="PDI_a_P5"/>
    <property type="match status" value="2"/>
</dbReference>
<dbReference type="Proteomes" id="UP000694395">
    <property type="component" value="Chromosome 8"/>
</dbReference>
<evidence type="ECO:0000256" key="10">
    <source>
        <dbReference type="ARBA" id="ARBA00023284"/>
    </source>
</evidence>
<dbReference type="Gene3D" id="3.40.30.10">
    <property type="entry name" value="Glutaredoxin"/>
    <property type="match status" value="2"/>
</dbReference>
<accession>A0A8C7P9R7</accession>
<evidence type="ECO:0000256" key="6">
    <source>
        <dbReference type="ARBA" id="ARBA00022737"/>
    </source>
</evidence>
<dbReference type="SUPFAM" id="SSF52833">
    <property type="entry name" value="Thioredoxin-like"/>
    <property type="match status" value="3"/>
</dbReference>
<evidence type="ECO:0000256" key="4">
    <source>
        <dbReference type="ARBA" id="ARBA00012723"/>
    </source>
</evidence>
<dbReference type="EC" id="5.3.4.1" evidence="4"/>
<feature type="domain" description="Thioredoxin" evidence="16">
    <location>
        <begin position="13"/>
        <end position="128"/>
    </location>
</feature>
<comment type="function">
    <text evidence="12">May function as a chaperone that inhibits aggregation of misfolded proteins. Negatively regulates the unfolded protein response (UPR) through binding to UPR sensors such as ERN1, which in turn inactivates ERN1 signaling. May also regulate the UPR via the EIF2AK3 UPR sensor. Plays a role in platelet aggregation and activation by agonists such as convulxin, collagen and thrombin.</text>
</comment>
<dbReference type="NCBIfam" id="TIGR01126">
    <property type="entry name" value="pdi_dom"/>
    <property type="match status" value="1"/>
</dbReference>
<keyword evidence="10" id="KW-0676">Redox-active center</keyword>
<name>A0A8C7P9R7_ONCMY</name>
<dbReference type="InterPro" id="IPR057305">
    <property type="entry name" value="Thioredox_PDIA6_C"/>
</dbReference>
<evidence type="ECO:0000256" key="9">
    <source>
        <dbReference type="ARBA" id="ARBA00023235"/>
    </source>
</evidence>
<dbReference type="InterPro" id="IPR013766">
    <property type="entry name" value="Thioredoxin_domain"/>
</dbReference>
<comment type="similarity">
    <text evidence="3 14">Belongs to the protein disulfide isomerase family.</text>
</comment>
<dbReference type="FunFam" id="3.40.30.10:FF:000032">
    <property type="entry name" value="Protein disulfide-isomerase A6 homolog"/>
    <property type="match status" value="1"/>
</dbReference>
<organism evidence="17 18">
    <name type="scientific">Oncorhynchus mykiss</name>
    <name type="common">Rainbow trout</name>
    <name type="synonym">Salmo gairdneri</name>
    <dbReference type="NCBI Taxonomy" id="8022"/>
    <lineage>
        <taxon>Eukaryota</taxon>
        <taxon>Metazoa</taxon>
        <taxon>Chordata</taxon>
        <taxon>Craniata</taxon>
        <taxon>Vertebrata</taxon>
        <taxon>Euteleostomi</taxon>
        <taxon>Actinopterygii</taxon>
        <taxon>Neopterygii</taxon>
        <taxon>Teleostei</taxon>
        <taxon>Protacanthopterygii</taxon>
        <taxon>Salmoniformes</taxon>
        <taxon>Salmonidae</taxon>
        <taxon>Salmoninae</taxon>
        <taxon>Oncorhynchus</taxon>
    </lineage>
</organism>
<evidence type="ECO:0000313" key="17">
    <source>
        <dbReference type="Ensembl" id="ENSOMYP00000019552.2"/>
    </source>
</evidence>
<dbReference type="PANTHER" id="PTHR45815:SF3">
    <property type="entry name" value="PROTEIN DISULFIDE-ISOMERASE A6"/>
    <property type="match status" value="1"/>
</dbReference>
<evidence type="ECO:0000313" key="18">
    <source>
        <dbReference type="Proteomes" id="UP000694395"/>
    </source>
</evidence>
<feature type="signal peptide" evidence="15">
    <location>
        <begin position="1"/>
        <end position="19"/>
    </location>
</feature>
<evidence type="ECO:0000256" key="11">
    <source>
        <dbReference type="ARBA" id="ARBA00024139"/>
    </source>
</evidence>
<dbReference type="Pfam" id="PF00085">
    <property type="entry name" value="Thioredoxin"/>
    <property type="match status" value="2"/>
</dbReference>
<dbReference type="CDD" id="cd02983">
    <property type="entry name" value="P5_C"/>
    <property type="match status" value="1"/>
</dbReference>
<evidence type="ECO:0000256" key="8">
    <source>
        <dbReference type="ARBA" id="ARBA00023157"/>
    </source>
</evidence>
<dbReference type="PROSITE" id="PS51352">
    <property type="entry name" value="THIOREDOXIN_2"/>
    <property type="match status" value="2"/>
</dbReference>
<keyword evidence="18" id="KW-1185">Reference proteome</keyword>
<dbReference type="PROSITE" id="PS00194">
    <property type="entry name" value="THIOREDOXIN_1"/>
    <property type="match status" value="1"/>
</dbReference>
<evidence type="ECO:0000256" key="14">
    <source>
        <dbReference type="RuleBase" id="RU004208"/>
    </source>
</evidence>
<dbReference type="GO" id="GO:0034976">
    <property type="term" value="P:response to endoplasmic reticulum stress"/>
    <property type="evidence" value="ECO:0007669"/>
    <property type="project" value="TreeGrafter"/>
</dbReference>
<dbReference type="GO" id="GO:0003756">
    <property type="term" value="F:protein disulfide isomerase activity"/>
    <property type="evidence" value="ECO:0007669"/>
    <property type="project" value="UniProtKB-EC"/>
</dbReference>
<evidence type="ECO:0000256" key="12">
    <source>
        <dbReference type="ARBA" id="ARBA00045396"/>
    </source>
</evidence>
<sequence length="429" mass="46387">MCVLGCSLVLMAQGFYSAADDVVELNPSNFNREVLQSDSLWLIEFYAPWCGHCQSLTADWKKTATALKGIVKVGAVDADQHKSLGGQYGVRGFPSIKIFGANKNKPDDYQGGRSSQAIVDGALNTLRTLVKDRMSGSGGGGGGGGSKKNVVELTDDNFDRLVLDSGEVWLVEFFAPWCGHCKSLEPEWAAAASAVKEQTKDKVHLGAVDATVHQGLASRYGIRGFPTIKIFKKGEEPEDYQGGRIRGDIIARALDLFSDNAAPPELLEILNADVLKKTCEDYQLCVIAVLPHILDTGAAGRNSYLEVMMKMAEKYKKKMWGWLWTEAGAQMELEASLGIGGFGYPAMTAINARKMKFALLKGSFSETGIHEFLRDLSVGRGSTATVGGGALPKINSVDAWDGKDGELPVVDDYDLSDVDLDDDIGKEEL</sequence>
<feature type="chain" id="PRO_5035436217" description="Protein disulfide-isomerase A6" evidence="15">
    <location>
        <begin position="20"/>
        <end position="429"/>
    </location>
</feature>
<proteinExistence type="inferred from homology"/>
<evidence type="ECO:0000256" key="15">
    <source>
        <dbReference type="SAM" id="SignalP"/>
    </source>
</evidence>
<dbReference type="AlphaFoldDB" id="A0A8C7P9R7"/>
<dbReference type="FunFam" id="3.40.30.10:FF:000050">
    <property type="entry name" value="protein disulfide-isomerase A6 isoform X1"/>
    <property type="match status" value="1"/>
</dbReference>
<comment type="subunit">
    <text evidence="13">Part of a large chaperone multiprotein complex comprising DNAJB11, HSP90B1, HSPA5, HYOU, PDIA2, PDIA4, PDIA6, PPIB, SDF2L1, UGGT1 and very small amounts of ERP29, but not, or at very low levels, CALR nor CANX. Interacts with MICA on the surface of tumor cells, leading to MICA disulfide bond reduction which is required for its release from tumor cells. Interacts with ITGB3 following platelet stimulation. Interacts with ERN1; the interaction is direct. Interacts with EIF2AK3.</text>
</comment>
<evidence type="ECO:0000256" key="13">
    <source>
        <dbReference type="ARBA" id="ARBA00047074"/>
    </source>
</evidence>
<dbReference type="Ensembl" id="ENSOMYT00000021489.2">
    <property type="protein sequence ID" value="ENSOMYP00000019552.2"/>
    <property type="gene ID" value="ENSOMYG00000009207.2"/>
</dbReference>
<evidence type="ECO:0000259" key="16">
    <source>
        <dbReference type="PROSITE" id="PS51352"/>
    </source>
</evidence>
<reference evidence="17" key="1">
    <citation type="submission" date="2020-07" db="EMBL/GenBank/DDBJ databases">
        <title>A long reads based de novo assembly of the rainbow trout Arlee double haploid line genome.</title>
        <authorList>
            <person name="Gao G."/>
            <person name="Palti Y."/>
        </authorList>
    </citation>
    <scope>NUCLEOTIDE SEQUENCE [LARGE SCALE GENOMIC DNA]</scope>
</reference>
<reference evidence="17" key="2">
    <citation type="submission" date="2025-08" db="UniProtKB">
        <authorList>
            <consortium name="Ensembl"/>
        </authorList>
    </citation>
    <scope>IDENTIFICATION</scope>
</reference>
<dbReference type="PRINTS" id="PR00421">
    <property type="entry name" value="THIOREDOXIN"/>
</dbReference>
<keyword evidence="6" id="KW-0677">Repeat</keyword>
<evidence type="ECO:0000256" key="7">
    <source>
        <dbReference type="ARBA" id="ARBA00022824"/>
    </source>
</evidence>
<evidence type="ECO:0000256" key="5">
    <source>
        <dbReference type="ARBA" id="ARBA00022729"/>
    </source>
</evidence>
<comment type="subcellular location">
    <subcellularLocation>
        <location evidence="2">Endoplasmic reticulum lumen</location>
    </subcellularLocation>
</comment>